<comment type="caution">
    <text evidence="1">The sequence shown here is derived from an EMBL/GenBank/DDBJ whole genome shotgun (WGS) entry which is preliminary data.</text>
</comment>
<protein>
    <submittedName>
        <fullName evidence="1">Uncharacterized protein</fullName>
    </submittedName>
</protein>
<dbReference type="EMBL" id="QGGR01000054">
    <property type="protein sequence ID" value="PWK27485.1"/>
    <property type="molecule type" value="Genomic_DNA"/>
</dbReference>
<evidence type="ECO:0000313" key="2">
    <source>
        <dbReference type="Proteomes" id="UP000245697"/>
    </source>
</evidence>
<keyword evidence="2" id="KW-1185">Reference proteome</keyword>
<name>A0A316EAK7_9ACTN</name>
<organism evidence="1 2">
    <name type="scientific">Actinoplanes xinjiangensis</name>
    <dbReference type="NCBI Taxonomy" id="512350"/>
    <lineage>
        <taxon>Bacteria</taxon>
        <taxon>Bacillati</taxon>
        <taxon>Actinomycetota</taxon>
        <taxon>Actinomycetes</taxon>
        <taxon>Micromonosporales</taxon>
        <taxon>Micromonosporaceae</taxon>
        <taxon>Actinoplanes</taxon>
    </lineage>
</organism>
<accession>A0A316EAK7</accession>
<sequence>MLAGAGQIRAHRPGAVAELVRIFRVDPQPFTSFGF</sequence>
<reference evidence="1 2" key="1">
    <citation type="submission" date="2018-05" db="EMBL/GenBank/DDBJ databases">
        <title>Genomic Encyclopedia of Archaeal and Bacterial Type Strains, Phase II (KMG-II): from individual species to whole genera.</title>
        <authorList>
            <person name="Goeker M."/>
        </authorList>
    </citation>
    <scope>NUCLEOTIDE SEQUENCE [LARGE SCALE GENOMIC DNA]</scope>
    <source>
        <strain evidence="1 2">DSM 45184</strain>
    </source>
</reference>
<gene>
    <name evidence="1" type="ORF">BC793_1543</name>
</gene>
<evidence type="ECO:0000313" key="1">
    <source>
        <dbReference type="EMBL" id="PWK27485.1"/>
    </source>
</evidence>
<dbReference type="AlphaFoldDB" id="A0A316EAK7"/>
<proteinExistence type="predicted"/>
<dbReference type="Proteomes" id="UP000245697">
    <property type="component" value="Unassembled WGS sequence"/>
</dbReference>